<evidence type="ECO:0000256" key="5">
    <source>
        <dbReference type="ARBA" id="ARBA00022759"/>
    </source>
</evidence>
<dbReference type="Pfam" id="PF09827">
    <property type="entry name" value="CRISPR_Cas2"/>
    <property type="match status" value="1"/>
</dbReference>
<dbReference type="EC" id="3.1.-.-" evidence="9"/>
<dbReference type="GO" id="GO:0004521">
    <property type="term" value="F:RNA endonuclease activity"/>
    <property type="evidence" value="ECO:0007669"/>
    <property type="project" value="InterPro"/>
</dbReference>
<keyword evidence="6 9" id="KW-0378">Hydrolase</keyword>
<dbReference type="AlphaFoldDB" id="A0A511D1W3"/>
<comment type="caution">
    <text evidence="10">The sequence shown here is derived from an EMBL/GenBank/DDBJ whole genome shotgun (WGS) entry which is preliminary data.</text>
</comment>
<dbReference type="GO" id="GO:0051607">
    <property type="term" value="P:defense response to virus"/>
    <property type="evidence" value="ECO:0007669"/>
    <property type="project" value="UniProtKB-UniRule"/>
</dbReference>
<dbReference type="PANTHER" id="PTHR34405">
    <property type="entry name" value="CRISPR-ASSOCIATED ENDORIBONUCLEASE CAS2"/>
    <property type="match status" value="1"/>
</dbReference>
<reference evidence="10 11" key="1">
    <citation type="submission" date="2019-07" db="EMBL/GenBank/DDBJ databases">
        <title>Whole genome shotgun sequence of Pseudonocardia asaccharolytica NBRC 16224.</title>
        <authorList>
            <person name="Hosoyama A."/>
            <person name="Uohara A."/>
            <person name="Ohji S."/>
            <person name="Ichikawa N."/>
        </authorList>
    </citation>
    <scope>NUCLEOTIDE SEQUENCE [LARGE SCALE GENOMIC DNA]</scope>
    <source>
        <strain evidence="10 11">NBRC 16224</strain>
    </source>
</reference>
<dbReference type="RefSeq" id="WP_028932139.1">
    <property type="nucleotide sequence ID" value="NZ_BJVI01000010.1"/>
</dbReference>
<evidence type="ECO:0000313" key="11">
    <source>
        <dbReference type="Proteomes" id="UP000321328"/>
    </source>
</evidence>
<comment type="function">
    <text evidence="9">CRISPR (clustered regularly interspaced short palindromic repeat), is an adaptive immune system that provides protection against mobile genetic elements (viruses, transposable elements and conjugative plasmids). CRISPR clusters contain sequences complementary to antecedent mobile elements and target invading nucleic acids. CRISPR clusters are transcribed and processed into CRISPR RNA (crRNA). Functions as a ssRNA-specific endoribonuclease. Involved in the integration of spacer DNA into the CRISPR cassette.</text>
</comment>
<sequence>MARRRFLIAYDICDPKRLRQVCKTMEEYGERLQYSVFTCDLSRTELIRARAQVEQQMNLSQDSVVIVDLGDVDSARFTFIGQRRPLPTHGPKIV</sequence>
<evidence type="ECO:0000313" key="10">
    <source>
        <dbReference type="EMBL" id="GEL17534.1"/>
    </source>
</evidence>
<keyword evidence="3 9" id="KW-0540">Nuclease</keyword>
<name>A0A511D1W3_9PSEU</name>
<dbReference type="STRING" id="1123024.GCA_000423625_03414"/>
<comment type="cofactor">
    <cofactor evidence="1 9">
        <name>Mg(2+)</name>
        <dbReference type="ChEBI" id="CHEBI:18420"/>
    </cofactor>
</comment>
<dbReference type="GO" id="GO:0043571">
    <property type="term" value="P:maintenance of CRISPR repeat elements"/>
    <property type="evidence" value="ECO:0007669"/>
    <property type="project" value="UniProtKB-UniRule"/>
</dbReference>
<evidence type="ECO:0000256" key="3">
    <source>
        <dbReference type="ARBA" id="ARBA00022722"/>
    </source>
</evidence>
<evidence type="ECO:0000256" key="8">
    <source>
        <dbReference type="ARBA" id="ARBA00023118"/>
    </source>
</evidence>
<dbReference type="NCBIfam" id="TIGR01573">
    <property type="entry name" value="cas2"/>
    <property type="match status" value="1"/>
</dbReference>
<evidence type="ECO:0000256" key="4">
    <source>
        <dbReference type="ARBA" id="ARBA00022723"/>
    </source>
</evidence>
<keyword evidence="8 9" id="KW-0051">Antiviral defense</keyword>
<evidence type="ECO:0000256" key="2">
    <source>
        <dbReference type="ARBA" id="ARBA00009959"/>
    </source>
</evidence>
<dbReference type="HAMAP" id="MF_01471">
    <property type="entry name" value="Cas2"/>
    <property type="match status" value="1"/>
</dbReference>
<dbReference type="CDD" id="cd09725">
    <property type="entry name" value="Cas2_I_II_III"/>
    <property type="match status" value="1"/>
</dbReference>
<dbReference type="EMBL" id="BJVI01000010">
    <property type="protein sequence ID" value="GEL17534.1"/>
    <property type="molecule type" value="Genomic_DNA"/>
</dbReference>
<feature type="binding site" evidence="9">
    <location>
        <position position="11"/>
    </location>
    <ligand>
        <name>Mg(2+)</name>
        <dbReference type="ChEBI" id="CHEBI:18420"/>
        <note>catalytic</note>
    </ligand>
</feature>
<keyword evidence="4 9" id="KW-0479">Metal-binding</keyword>
<evidence type="ECO:0000256" key="7">
    <source>
        <dbReference type="ARBA" id="ARBA00022842"/>
    </source>
</evidence>
<comment type="subunit">
    <text evidence="9">Homodimer, forms a heterotetramer with a Cas1 homodimer.</text>
</comment>
<dbReference type="PANTHER" id="PTHR34405:SF3">
    <property type="entry name" value="CRISPR-ASSOCIATED ENDORIBONUCLEASE CAS2 3"/>
    <property type="match status" value="1"/>
</dbReference>
<keyword evidence="7 9" id="KW-0460">Magnesium</keyword>
<keyword evidence="11" id="KW-1185">Reference proteome</keyword>
<dbReference type="SUPFAM" id="SSF143430">
    <property type="entry name" value="TTP0101/SSO1404-like"/>
    <property type="match status" value="1"/>
</dbReference>
<keyword evidence="5 9" id="KW-0255">Endonuclease</keyword>
<accession>A0A511D1W3</accession>
<gene>
    <name evidence="9" type="primary">cas2</name>
    <name evidence="10" type="ORF">PA7_13710</name>
</gene>
<dbReference type="Gene3D" id="3.30.70.240">
    <property type="match status" value="1"/>
</dbReference>
<organism evidence="10 11">
    <name type="scientific">Pseudonocardia asaccharolytica DSM 44247 = NBRC 16224</name>
    <dbReference type="NCBI Taxonomy" id="1123024"/>
    <lineage>
        <taxon>Bacteria</taxon>
        <taxon>Bacillati</taxon>
        <taxon>Actinomycetota</taxon>
        <taxon>Actinomycetes</taxon>
        <taxon>Pseudonocardiales</taxon>
        <taxon>Pseudonocardiaceae</taxon>
        <taxon>Pseudonocardia</taxon>
    </lineage>
</organism>
<evidence type="ECO:0000256" key="6">
    <source>
        <dbReference type="ARBA" id="ARBA00022801"/>
    </source>
</evidence>
<dbReference type="InterPro" id="IPR019199">
    <property type="entry name" value="Virulence_VapD/CRISPR_Cas2"/>
</dbReference>
<proteinExistence type="inferred from homology"/>
<dbReference type="InterPro" id="IPR021127">
    <property type="entry name" value="CRISPR_associated_Cas2"/>
</dbReference>
<comment type="similarity">
    <text evidence="2 9">Belongs to the CRISPR-associated endoribonuclease Cas2 protein family.</text>
</comment>
<dbReference type="OrthoDB" id="9798176at2"/>
<dbReference type="Proteomes" id="UP000321328">
    <property type="component" value="Unassembled WGS sequence"/>
</dbReference>
<evidence type="ECO:0000256" key="1">
    <source>
        <dbReference type="ARBA" id="ARBA00001946"/>
    </source>
</evidence>
<dbReference type="GO" id="GO:0016787">
    <property type="term" value="F:hydrolase activity"/>
    <property type="evidence" value="ECO:0007669"/>
    <property type="project" value="UniProtKB-KW"/>
</dbReference>
<protein>
    <recommendedName>
        <fullName evidence="9">CRISPR-associated endoribonuclease Cas2</fullName>
        <ecNumber evidence="9">3.1.-.-</ecNumber>
    </recommendedName>
</protein>
<evidence type="ECO:0000256" key="9">
    <source>
        <dbReference type="HAMAP-Rule" id="MF_01471"/>
    </source>
</evidence>
<dbReference type="GO" id="GO:0046872">
    <property type="term" value="F:metal ion binding"/>
    <property type="evidence" value="ECO:0007669"/>
    <property type="project" value="UniProtKB-UniRule"/>
</dbReference>